<evidence type="ECO:0000313" key="2">
    <source>
        <dbReference type="EMBL" id="KAF6763566.1"/>
    </source>
</evidence>
<dbReference type="AlphaFoldDB" id="A0A8H6MFM9"/>
<gene>
    <name evidence="2" type="ORF">DFP72DRAFT_1059647</name>
</gene>
<proteinExistence type="predicted"/>
<feature type="region of interest" description="Disordered" evidence="1">
    <location>
        <begin position="134"/>
        <end position="156"/>
    </location>
</feature>
<feature type="region of interest" description="Disordered" evidence="1">
    <location>
        <begin position="281"/>
        <end position="318"/>
    </location>
</feature>
<evidence type="ECO:0000256" key="1">
    <source>
        <dbReference type="SAM" id="MobiDB-lite"/>
    </source>
</evidence>
<sequence length="318" mass="34522">MTPNSLFSKVNLLYPSLSCQRFRRRLFALLGDRTPAALPPQRLRLRTRWPALQHHLFLVQLFHSSGSFVPLTAFNSLESSRPRSKTLNSSISNLEERAAHALSPQQPVCSWQLCPRPPATFTCAPFLTASLQRHHPRAQGPFDSQPAAPKSRTLHSGPRLASLGVPLCSGNMLDPSLPTPPTLSIGCKHRFLHLTVFKLSPSGSSHAVLFSAPTPPPPPPPASCLPLRMGPSPTVSSRPQTEGITSRAVNTVAELSEHFQPATSQRYGHTFRSPGLVAIANSSSAKTPEHPLPVGTEKGSEELTKGFNNKISSSLDLR</sequence>
<evidence type="ECO:0000313" key="3">
    <source>
        <dbReference type="Proteomes" id="UP000521943"/>
    </source>
</evidence>
<accession>A0A8H6MFM9</accession>
<name>A0A8H6MFM9_9AGAR</name>
<keyword evidence="3" id="KW-1185">Reference proteome</keyword>
<feature type="compositionally biased region" description="Polar residues" evidence="1">
    <location>
        <begin position="306"/>
        <end position="318"/>
    </location>
</feature>
<organism evidence="2 3">
    <name type="scientific">Ephemerocybe angulata</name>
    <dbReference type="NCBI Taxonomy" id="980116"/>
    <lineage>
        <taxon>Eukaryota</taxon>
        <taxon>Fungi</taxon>
        <taxon>Dikarya</taxon>
        <taxon>Basidiomycota</taxon>
        <taxon>Agaricomycotina</taxon>
        <taxon>Agaricomycetes</taxon>
        <taxon>Agaricomycetidae</taxon>
        <taxon>Agaricales</taxon>
        <taxon>Agaricineae</taxon>
        <taxon>Psathyrellaceae</taxon>
        <taxon>Ephemerocybe</taxon>
    </lineage>
</organism>
<comment type="caution">
    <text evidence="2">The sequence shown here is derived from an EMBL/GenBank/DDBJ whole genome shotgun (WGS) entry which is preliminary data.</text>
</comment>
<dbReference type="Proteomes" id="UP000521943">
    <property type="component" value="Unassembled WGS sequence"/>
</dbReference>
<protein>
    <submittedName>
        <fullName evidence="2">Uncharacterized protein</fullName>
    </submittedName>
</protein>
<dbReference type="EMBL" id="JACGCI010000005">
    <property type="protein sequence ID" value="KAF6763566.1"/>
    <property type="molecule type" value="Genomic_DNA"/>
</dbReference>
<reference evidence="2 3" key="1">
    <citation type="submission" date="2020-07" db="EMBL/GenBank/DDBJ databases">
        <title>Comparative genomics of pyrophilous fungi reveals a link between fire events and developmental genes.</title>
        <authorList>
            <consortium name="DOE Joint Genome Institute"/>
            <person name="Steindorff A.S."/>
            <person name="Carver A."/>
            <person name="Calhoun S."/>
            <person name="Stillman K."/>
            <person name="Liu H."/>
            <person name="Lipzen A."/>
            <person name="Pangilinan J."/>
            <person name="Labutti K."/>
            <person name="Bruns T.D."/>
            <person name="Grigoriev I.V."/>
        </authorList>
    </citation>
    <scope>NUCLEOTIDE SEQUENCE [LARGE SCALE GENOMIC DNA]</scope>
    <source>
        <strain evidence="2 3">CBS 144469</strain>
    </source>
</reference>
<dbReference type="OrthoDB" id="10667529at2759"/>